<dbReference type="SUPFAM" id="SSF53335">
    <property type="entry name" value="S-adenosyl-L-methionine-dependent methyltransferases"/>
    <property type="match status" value="1"/>
</dbReference>
<dbReference type="InterPro" id="IPR006342">
    <property type="entry name" value="FkbM_mtfrase"/>
</dbReference>
<keyword evidence="3" id="KW-1185">Reference proteome</keyword>
<evidence type="ECO:0000313" key="3">
    <source>
        <dbReference type="Proteomes" id="UP000652231"/>
    </source>
</evidence>
<reference evidence="2" key="2">
    <citation type="submission" date="2020-09" db="EMBL/GenBank/DDBJ databases">
        <authorList>
            <person name="Sun Q."/>
            <person name="Zhou Y."/>
        </authorList>
    </citation>
    <scope>NUCLEOTIDE SEQUENCE</scope>
    <source>
        <strain evidence="2">CGMCC 1.12924</strain>
    </source>
</reference>
<dbReference type="Proteomes" id="UP000652231">
    <property type="component" value="Unassembled WGS sequence"/>
</dbReference>
<sequence>MKCKTDSGIIKISTNPTSYLTQVLFWKGYKGFEYSEIFEKLSKKISSFIDIGANIGFYSLLATKSNINIKVYAIEPANGAFAYLMKNIFLNNFENAINAHKLAISSKKGEIEFFEVQSNKYPYLKHTLSGENNIGTKTTSRNFISYKTDSVTLSYFIKQQNITTIDLIKIDTEGTEEDILSSGFEQIKKFTPIVICETLFNTTEYKLENFFKKLDYSFYNHKVSKNINGLVKVNTIQRTKDDGIRNCFFVPKNKEHYISEFVIDKI</sequence>
<evidence type="ECO:0000313" key="2">
    <source>
        <dbReference type="EMBL" id="GGD87114.1"/>
    </source>
</evidence>
<dbReference type="InterPro" id="IPR052514">
    <property type="entry name" value="SAM-dependent_MTase"/>
</dbReference>
<dbReference type="EMBL" id="BMGK01000003">
    <property type="protein sequence ID" value="GGD87114.1"/>
    <property type="molecule type" value="Genomic_DNA"/>
</dbReference>
<name>A0A8J2V9M6_9FLAO</name>
<keyword evidence="2" id="KW-0808">Transferase</keyword>
<comment type="caution">
    <text evidence="2">The sequence shown here is derived from an EMBL/GenBank/DDBJ whole genome shotgun (WGS) entry which is preliminary data.</text>
</comment>
<accession>A0A8J2V9M6</accession>
<dbReference type="GO" id="GO:0008168">
    <property type="term" value="F:methyltransferase activity"/>
    <property type="evidence" value="ECO:0007669"/>
    <property type="project" value="UniProtKB-KW"/>
</dbReference>
<protein>
    <submittedName>
        <fullName evidence="2">Methyltransferase FkbM family protein</fullName>
    </submittedName>
</protein>
<dbReference type="Gene3D" id="3.40.50.150">
    <property type="entry name" value="Vaccinia Virus protein VP39"/>
    <property type="match status" value="1"/>
</dbReference>
<proteinExistence type="predicted"/>
<dbReference type="PANTHER" id="PTHR34203">
    <property type="entry name" value="METHYLTRANSFERASE, FKBM FAMILY PROTEIN"/>
    <property type="match status" value="1"/>
</dbReference>
<dbReference type="Pfam" id="PF05050">
    <property type="entry name" value="Methyltransf_21"/>
    <property type="match status" value="1"/>
</dbReference>
<reference evidence="2" key="1">
    <citation type="journal article" date="2014" name="Int. J. Syst. Evol. Microbiol.">
        <title>Complete genome sequence of Corynebacterium casei LMG S-19264T (=DSM 44701T), isolated from a smear-ripened cheese.</title>
        <authorList>
            <consortium name="US DOE Joint Genome Institute (JGI-PGF)"/>
            <person name="Walter F."/>
            <person name="Albersmeier A."/>
            <person name="Kalinowski J."/>
            <person name="Ruckert C."/>
        </authorList>
    </citation>
    <scope>NUCLEOTIDE SEQUENCE</scope>
    <source>
        <strain evidence="2">CGMCC 1.12924</strain>
    </source>
</reference>
<evidence type="ECO:0000259" key="1">
    <source>
        <dbReference type="Pfam" id="PF05050"/>
    </source>
</evidence>
<dbReference type="GO" id="GO:0032259">
    <property type="term" value="P:methylation"/>
    <property type="evidence" value="ECO:0007669"/>
    <property type="project" value="UniProtKB-KW"/>
</dbReference>
<dbReference type="InterPro" id="IPR029063">
    <property type="entry name" value="SAM-dependent_MTases_sf"/>
</dbReference>
<feature type="domain" description="Methyltransferase FkbM" evidence="1">
    <location>
        <begin position="50"/>
        <end position="216"/>
    </location>
</feature>
<organism evidence="2 3">
    <name type="scientific">Planktosalinus lacus</name>
    <dbReference type="NCBI Taxonomy" id="1526573"/>
    <lineage>
        <taxon>Bacteria</taxon>
        <taxon>Pseudomonadati</taxon>
        <taxon>Bacteroidota</taxon>
        <taxon>Flavobacteriia</taxon>
        <taxon>Flavobacteriales</taxon>
        <taxon>Flavobacteriaceae</taxon>
        <taxon>Planktosalinus</taxon>
    </lineage>
</organism>
<gene>
    <name evidence="2" type="ORF">GCM10011312_08970</name>
</gene>
<keyword evidence="2" id="KW-0489">Methyltransferase</keyword>
<dbReference type="PANTHER" id="PTHR34203:SF15">
    <property type="entry name" value="SLL1173 PROTEIN"/>
    <property type="match status" value="1"/>
</dbReference>
<dbReference type="AlphaFoldDB" id="A0A8J2V9M6"/>
<dbReference type="NCBIfam" id="TIGR01444">
    <property type="entry name" value="fkbM_fam"/>
    <property type="match status" value="1"/>
</dbReference>